<evidence type="ECO:0000256" key="1">
    <source>
        <dbReference type="SAM" id="MobiDB-lite"/>
    </source>
</evidence>
<dbReference type="AlphaFoldDB" id="A0A0F9J563"/>
<dbReference type="EMBL" id="LAZR01018953">
    <property type="protein sequence ID" value="KKL94332.1"/>
    <property type="molecule type" value="Genomic_DNA"/>
</dbReference>
<sequence>MKVGKLAKDFTARDLANYLEFKAEELGMRSRFTPRPILVRCYDRLLREYEHPELLVMATDHLLSGGFVREVGITERLLTPGVFDVAVSQLGGSNQPWRYLYLKRFAETQDELAYFNFWLGLLDDARAATPGSVVSVSVLGSEFGTWGEVEEEALAMLEKAASTLQERRESRGGLEEVFLRPEAKASETGPGRPPHLRVETVVKRRKRATTGNG</sequence>
<name>A0A0F9J563_9ZZZZ</name>
<evidence type="ECO:0000313" key="2">
    <source>
        <dbReference type="EMBL" id="KKL94332.1"/>
    </source>
</evidence>
<gene>
    <name evidence="2" type="ORF">LCGC14_1865740</name>
</gene>
<organism evidence="2">
    <name type="scientific">marine sediment metagenome</name>
    <dbReference type="NCBI Taxonomy" id="412755"/>
    <lineage>
        <taxon>unclassified sequences</taxon>
        <taxon>metagenomes</taxon>
        <taxon>ecological metagenomes</taxon>
    </lineage>
</organism>
<feature type="region of interest" description="Disordered" evidence="1">
    <location>
        <begin position="167"/>
        <end position="213"/>
    </location>
</feature>
<protein>
    <submittedName>
        <fullName evidence="2">Uncharacterized protein</fullName>
    </submittedName>
</protein>
<feature type="compositionally biased region" description="Basic and acidic residues" evidence="1">
    <location>
        <begin position="167"/>
        <end position="185"/>
    </location>
</feature>
<reference evidence="2" key="1">
    <citation type="journal article" date="2015" name="Nature">
        <title>Complex archaea that bridge the gap between prokaryotes and eukaryotes.</title>
        <authorList>
            <person name="Spang A."/>
            <person name="Saw J.H."/>
            <person name="Jorgensen S.L."/>
            <person name="Zaremba-Niedzwiedzka K."/>
            <person name="Martijn J."/>
            <person name="Lind A.E."/>
            <person name="van Eijk R."/>
            <person name="Schleper C."/>
            <person name="Guy L."/>
            <person name="Ettema T.J."/>
        </authorList>
    </citation>
    <scope>NUCLEOTIDE SEQUENCE</scope>
</reference>
<accession>A0A0F9J563</accession>
<feature type="compositionally biased region" description="Basic residues" evidence="1">
    <location>
        <begin position="203"/>
        <end position="213"/>
    </location>
</feature>
<comment type="caution">
    <text evidence="2">The sequence shown here is derived from an EMBL/GenBank/DDBJ whole genome shotgun (WGS) entry which is preliminary data.</text>
</comment>
<proteinExistence type="predicted"/>